<keyword evidence="3" id="KW-1185">Reference proteome</keyword>
<dbReference type="EMBL" id="BAABDT010000002">
    <property type="protein sequence ID" value="GAA3733926.1"/>
    <property type="molecule type" value="Genomic_DNA"/>
</dbReference>
<dbReference type="RefSeq" id="WP_198856832.1">
    <property type="nucleotide sequence ID" value="NZ_BAABDT010000002.1"/>
</dbReference>
<sequence>MKKTLLVSVVFAFFISCASANSTTVAVGETKSKVLKTLGSPVMTLDNKQDGEIFVYADQVFSKKGTRLAGSHYWHYNYVYISKDGKVTSTRQEKQNYPPQAIDSIKMEGLGLLTSK</sequence>
<evidence type="ECO:0000256" key="1">
    <source>
        <dbReference type="SAM" id="SignalP"/>
    </source>
</evidence>
<evidence type="ECO:0000313" key="3">
    <source>
        <dbReference type="Proteomes" id="UP001501367"/>
    </source>
</evidence>
<reference evidence="3" key="1">
    <citation type="journal article" date="2019" name="Int. J. Syst. Evol. Microbiol.">
        <title>The Global Catalogue of Microorganisms (GCM) 10K type strain sequencing project: providing services to taxonomists for standard genome sequencing and annotation.</title>
        <authorList>
            <consortium name="The Broad Institute Genomics Platform"/>
            <consortium name="The Broad Institute Genome Sequencing Center for Infectious Disease"/>
            <person name="Wu L."/>
            <person name="Ma J."/>
        </authorList>
    </citation>
    <scope>NUCLEOTIDE SEQUENCE [LARGE SCALE GENOMIC DNA]</scope>
    <source>
        <strain evidence="3">JCM 17336</strain>
    </source>
</reference>
<feature type="chain" id="PRO_5045864205" description="Lipoprotein SmpA/OmlA domain-containing protein" evidence="1">
    <location>
        <begin position="21"/>
        <end position="116"/>
    </location>
</feature>
<feature type="signal peptide" evidence="1">
    <location>
        <begin position="1"/>
        <end position="20"/>
    </location>
</feature>
<protein>
    <recommendedName>
        <fullName evidence="4">Lipoprotein SmpA/OmlA domain-containing protein</fullName>
    </recommendedName>
</protein>
<dbReference type="Proteomes" id="UP001501367">
    <property type="component" value="Unassembled WGS sequence"/>
</dbReference>
<keyword evidence="1" id="KW-0732">Signal</keyword>
<evidence type="ECO:0000313" key="2">
    <source>
        <dbReference type="EMBL" id="GAA3733926.1"/>
    </source>
</evidence>
<gene>
    <name evidence="2" type="ORF">GCM10022422_15920</name>
</gene>
<dbReference type="PROSITE" id="PS51257">
    <property type="entry name" value="PROKAR_LIPOPROTEIN"/>
    <property type="match status" value="1"/>
</dbReference>
<proteinExistence type="predicted"/>
<organism evidence="2 3">
    <name type="scientific">Flavobacterium ginsengisoli</name>
    <dbReference type="NCBI Taxonomy" id="871694"/>
    <lineage>
        <taxon>Bacteria</taxon>
        <taxon>Pseudomonadati</taxon>
        <taxon>Bacteroidota</taxon>
        <taxon>Flavobacteriia</taxon>
        <taxon>Flavobacteriales</taxon>
        <taxon>Flavobacteriaceae</taxon>
        <taxon>Flavobacterium</taxon>
    </lineage>
</organism>
<comment type="caution">
    <text evidence="2">The sequence shown here is derived from an EMBL/GenBank/DDBJ whole genome shotgun (WGS) entry which is preliminary data.</text>
</comment>
<accession>A0ABP7F8V8</accession>
<name>A0ABP7F8V8_9FLAO</name>
<evidence type="ECO:0008006" key="4">
    <source>
        <dbReference type="Google" id="ProtNLM"/>
    </source>
</evidence>